<feature type="non-terminal residue" evidence="2">
    <location>
        <position position="1"/>
    </location>
</feature>
<feature type="region of interest" description="Disordered" evidence="1">
    <location>
        <begin position="1"/>
        <end position="27"/>
    </location>
</feature>
<feature type="compositionally biased region" description="Basic and acidic residues" evidence="1">
    <location>
        <begin position="1"/>
        <end position="11"/>
    </location>
</feature>
<gene>
    <name evidence="2" type="ORF">FNK824_LOCUS40022</name>
</gene>
<organism evidence="2 3">
    <name type="scientific">Rotaria sordida</name>
    <dbReference type="NCBI Taxonomy" id="392033"/>
    <lineage>
        <taxon>Eukaryota</taxon>
        <taxon>Metazoa</taxon>
        <taxon>Spiralia</taxon>
        <taxon>Gnathifera</taxon>
        <taxon>Rotifera</taxon>
        <taxon>Eurotatoria</taxon>
        <taxon>Bdelloidea</taxon>
        <taxon>Philodinida</taxon>
        <taxon>Philodinidae</taxon>
        <taxon>Rotaria</taxon>
    </lineage>
</organism>
<reference evidence="2" key="1">
    <citation type="submission" date="2021-02" db="EMBL/GenBank/DDBJ databases">
        <authorList>
            <person name="Nowell W R."/>
        </authorList>
    </citation>
    <scope>NUCLEOTIDE SEQUENCE</scope>
</reference>
<dbReference type="Proteomes" id="UP000663874">
    <property type="component" value="Unassembled WGS sequence"/>
</dbReference>
<evidence type="ECO:0000313" key="2">
    <source>
        <dbReference type="EMBL" id="CAF4284375.1"/>
    </source>
</evidence>
<feature type="compositionally biased region" description="Acidic residues" evidence="1">
    <location>
        <begin position="12"/>
        <end position="27"/>
    </location>
</feature>
<dbReference type="EMBL" id="CAJOBE010029192">
    <property type="protein sequence ID" value="CAF4284375.1"/>
    <property type="molecule type" value="Genomic_DNA"/>
</dbReference>
<accession>A0A820GX44</accession>
<name>A0A820GX44_9BILA</name>
<evidence type="ECO:0000256" key="1">
    <source>
        <dbReference type="SAM" id="MobiDB-lite"/>
    </source>
</evidence>
<evidence type="ECO:0000313" key="3">
    <source>
        <dbReference type="Proteomes" id="UP000663874"/>
    </source>
</evidence>
<proteinExistence type="predicted"/>
<dbReference type="AlphaFoldDB" id="A0A820GX44"/>
<sequence>FRQCNHSKDDTLLEEDDQTELDETIHV</sequence>
<protein>
    <submittedName>
        <fullName evidence="2">Uncharacterized protein</fullName>
    </submittedName>
</protein>
<comment type="caution">
    <text evidence="2">The sequence shown here is derived from an EMBL/GenBank/DDBJ whole genome shotgun (WGS) entry which is preliminary data.</text>
</comment>